<keyword evidence="5" id="KW-0539">Nucleus</keyword>
<sequence>MSSMGRSLGQREMKIEPIQDLEQRRIVFSKCKRGLFKKAAELSILCGADTAIVVFSLQGNIVHSFGSPSVDSIINRFLSQNPRVNPQYLPHEASRHGATMVALRRELHRVENQLKAEKKREVLDVAHKKSDDYINGLSRDELLQLKGKLEALKRDVEARSKELQKEVAAASSSSSMSDANGPPAEETDDETDIYHSP</sequence>
<name>A0A438C0F6_VITVI</name>
<dbReference type="PANTHER" id="PTHR11945:SF629">
    <property type="entry name" value="OS02G0164450 PROTEIN"/>
    <property type="match status" value="1"/>
</dbReference>
<dbReference type="GO" id="GO:0005634">
    <property type="term" value="C:nucleus"/>
    <property type="evidence" value="ECO:0007669"/>
    <property type="project" value="UniProtKB-SubCell"/>
</dbReference>
<feature type="domain" description="MADS-box" evidence="7">
    <location>
        <begin position="8"/>
        <end position="61"/>
    </location>
</feature>
<dbReference type="GO" id="GO:0046983">
    <property type="term" value="F:protein dimerization activity"/>
    <property type="evidence" value="ECO:0007669"/>
    <property type="project" value="InterPro"/>
</dbReference>
<evidence type="ECO:0000256" key="1">
    <source>
        <dbReference type="ARBA" id="ARBA00004123"/>
    </source>
</evidence>
<evidence type="ECO:0000259" key="7">
    <source>
        <dbReference type="PROSITE" id="PS50066"/>
    </source>
</evidence>
<comment type="caution">
    <text evidence="8">The sequence shown here is derived from an EMBL/GenBank/DDBJ whole genome shotgun (WGS) entry which is preliminary data.</text>
</comment>
<dbReference type="PROSITE" id="PS50066">
    <property type="entry name" value="MADS_BOX_2"/>
    <property type="match status" value="1"/>
</dbReference>
<dbReference type="InterPro" id="IPR036879">
    <property type="entry name" value="TF_MADSbox_sf"/>
</dbReference>
<dbReference type="AlphaFoldDB" id="A0A438C0F6"/>
<dbReference type="SUPFAM" id="SSF55455">
    <property type="entry name" value="SRF-like"/>
    <property type="match status" value="1"/>
</dbReference>
<dbReference type="PRINTS" id="PR00404">
    <property type="entry name" value="MADSDOMAIN"/>
</dbReference>
<accession>A0A438C0F6</accession>
<evidence type="ECO:0000256" key="4">
    <source>
        <dbReference type="ARBA" id="ARBA00023163"/>
    </source>
</evidence>
<dbReference type="Pfam" id="PF00319">
    <property type="entry name" value="SRF-TF"/>
    <property type="match status" value="1"/>
</dbReference>
<protein>
    <submittedName>
        <fullName evidence="8">Agamous-like MADS-box protein AGL62</fullName>
    </submittedName>
</protein>
<keyword evidence="2" id="KW-0805">Transcription regulation</keyword>
<evidence type="ECO:0000313" key="9">
    <source>
        <dbReference type="Proteomes" id="UP000288805"/>
    </source>
</evidence>
<comment type="subcellular location">
    <subcellularLocation>
        <location evidence="1">Nucleus</location>
    </subcellularLocation>
</comment>
<dbReference type="PANTHER" id="PTHR11945">
    <property type="entry name" value="MADS BOX PROTEIN"/>
    <property type="match status" value="1"/>
</dbReference>
<evidence type="ECO:0000313" key="8">
    <source>
        <dbReference type="EMBL" id="RVW16695.1"/>
    </source>
</evidence>
<dbReference type="GO" id="GO:0003677">
    <property type="term" value="F:DNA binding"/>
    <property type="evidence" value="ECO:0007669"/>
    <property type="project" value="UniProtKB-KW"/>
</dbReference>
<dbReference type="SMART" id="SM00432">
    <property type="entry name" value="MADS"/>
    <property type="match status" value="1"/>
</dbReference>
<feature type="region of interest" description="Disordered" evidence="6">
    <location>
        <begin position="163"/>
        <end position="197"/>
    </location>
</feature>
<evidence type="ECO:0000256" key="2">
    <source>
        <dbReference type="ARBA" id="ARBA00023015"/>
    </source>
</evidence>
<reference evidence="8 9" key="1">
    <citation type="journal article" date="2018" name="PLoS Genet.">
        <title>Population sequencing reveals clonal diversity and ancestral inbreeding in the grapevine cultivar Chardonnay.</title>
        <authorList>
            <person name="Roach M.J."/>
            <person name="Johnson D.L."/>
            <person name="Bohlmann J."/>
            <person name="van Vuuren H.J."/>
            <person name="Jones S.J."/>
            <person name="Pretorius I.S."/>
            <person name="Schmidt S.A."/>
            <person name="Borneman A.R."/>
        </authorList>
    </citation>
    <scope>NUCLEOTIDE SEQUENCE [LARGE SCALE GENOMIC DNA]</scope>
    <source>
        <strain evidence="9">cv. Chardonnay</strain>
        <tissue evidence="8">Leaf</tissue>
    </source>
</reference>
<organism evidence="8 9">
    <name type="scientific">Vitis vinifera</name>
    <name type="common">Grape</name>
    <dbReference type="NCBI Taxonomy" id="29760"/>
    <lineage>
        <taxon>Eukaryota</taxon>
        <taxon>Viridiplantae</taxon>
        <taxon>Streptophyta</taxon>
        <taxon>Embryophyta</taxon>
        <taxon>Tracheophyta</taxon>
        <taxon>Spermatophyta</taxon>
        <taxon>Magnoliopsida</taxon>
        <taxon>eudicotyledons</taxon>
        <taxon>Gunneridae</taxon>
        <taxon>Pentapetalae</taxon>
        <taxon>rosids</taxon>
        <taxon>Vitales</taxon>
        <taxon>Vitaceae</taxon>
        <taxon>Viteae</taxon>
        <taxon>Vitis</taxon>
    </lineage>
</organism>
<dbReference type="Proteomes" id="UP000288805">
    <property type="component" value="Unassembled WGS sequence"/>
</dbReference>
<evidence type="ECO:0000256" key="6">
    <source>
        <dbReference type="SAM" id="MobiDB-lite"/>
    </source>
</evidence>
<dbReference type="EMBL" id="QGNW01002586">
    <property type="protein sequence ID" value="RVW16695.1"/>
    <property type="molecule type" value="Genomic_DNA"/>
</dbReference>
<keyword evidence="4" id="KW-0804">Transcription</keyword>
<dbReference type="Gene3D" id="3.40.1810.10">
    <property type="entry name" value="Transcription factor, MADS-box"/>
    <property type="match status" value="1"/>
</dbReference>
<evidence type="ECO:0000256" key="5">
    <source>
        <dbReference type="ARBA" id="ARBA00023242"/>
    </source>
</evidence>
<feature type="compositionally biased region" description="Low complexity" evidence="6">
    <location>
        <begin position="168"/>
        <end position="179"/>
    </location>
</feature>
<evidence type="ECO:0000256" key="3">
    <source>
        <dbReference type="ARBA" id="ARBA00023125"/>
    </source>
</evidence>
<proteinExistence type="predicted"/>
<dbReference type="InterPro" id="IPR002100">
    <property type="entry name" value="TF_MADSbox"/>
</dbReference>
<keyword evidence="3" id="KW-0238">DNA-binding</keyword>
<gene>
    <name evidence="8" type="primary">AGL62_24</name>
    <name evidence="8" type="ORF">CK203_080845</name>
</gene>